<evidence type="ECO:0000313" key="8">
    <source>
        <dbReference type="Proteomes" id="UP001500689"/>
    </source>
</evidence>
<comment type="similarity">
    <text evidence="1">Belongs to the peptidase S33 family.</text>
</comment>
<evidence type="ECO:0000256" key="2">
    <source>
        <dbReference type="ARBA" id="ARBA00022729"/>
    </source>
</evidence>
<keyword evidence="3 7" id="KW-0378">Hydrolase</keyword>
<dbReference type="InterPro" id="IPR029058">
    <property type="entry name" value="AB_hydrolase_fold"/>
</dbReference>
<dbReference type="Pfam" id="PF00561">
    <property type="entry name" value="Abhydrolase_1"/>
    <property type="match status" value="1"/>
</dbReference>
<feature type="region of interest" description="Disordered" evidence="4">
    <location>
        <begin position="128"/>
        <end position="156"/>
    </location>
</feature>
<name>A0ABP6VY18_9PSEU</name>
<protein>
    <submittedName>
        <fullName evidence="7">Alpha/beta hydrolase</fullName>
    </submittedName>
</protein>
<evidence type="ECO:0000256" key="4">
    <source>
        <dbReference type="SAM" id="MobiDB-lite"/>
    </source>
</evidence>
<gene>
    <name evidence="7" type="ORF">GCM10022222_26640</name>
</gene>
<evidence type="ECO:0000256" key="5">
    <source>
        <dbReference type="SAM" id="SignalP"/>
    </source>
</evidence>
<accession>A0ABP6VY18</accession>
<proteinExistence type="inferred from homology"/>
<dbReference type="EMBL" id="BAAAZN010000004">
    <property type="protein sequence ID" value="GAA3541617.1"/>
    <property type="molecule type" value="Genomic_DNA"/>
</dbReference>
<comment type="caution">
    <text evidence="7">The sequence shown here is derived from an EMBL/GenBank/DDBJ whole genome shotgun (WGS) entry which is preliminary data.</text>
</comment>
<keyword evidence="8" id="KW-1185">Reference proteome</keyword>
<dbReference type="SUPFAM" id="SSF53474">
    <property type="entry name" value="alpha/beta-Hydrolases"/>
    <property type="match status" value="1"/>
</dbReference>
<evidence type="ECO:0000313" key="7">
    <source>
        <dbReference type="EMBL" id="GAA3541617.1"/>
    </source>
</evidence>
<feature type="signal peptide" evidence="5">
    <location>
        <begin position="1"/>
        <end position="20"/>
    </location>
</feature>
<evidence type="ECO:0000259" key="6">
    <source>
        <dbReference type="Pfam" id="PF00561"/>
    </source>
</evidence>
<dbReference type="PROSITE" id="PS51257">
    <property type="entry name" value="PROKAR_LIPOPROTEIN"/>
    <property type="match status" value="1"/>
</dbReference>
<feature type="domain" description="AB hydrolase-1" evidence="6">
    <location>
        <begin position="86"/>
        <end position="465"/>
    </location>
</feature>
<dbReference type="InterPro" id="IPR051601">
    <property type="entry name" value="Serine_prot/Carboxylest_S33"/>
</dbReference>
<dbReference type="Gene3D" id="3.40.50.1820">
    <property type="entry name" value="alpha/beta hydrolase"/>
    <property type="match status" value="1"/>
</dbReference>
<dbReference type="Proteomes" id="UP001500689">
    <property type="component" value="Unassembled WGS sequence"/>
</dbReference>
<evidence type="ECO:0000256" key="1">
    <source>
        <dbReference type="ARBA" id="ARBA00010088"/>
    </source>
</evidence>
<feature type="chain" id="PRO_5047319661" evidence="5">
    <location>
        <begin position="21"/>
        <end position="490"/>
    </location>
</feature>
<evidence type="ECO:0000256" key="3">
    <source>
        <dbReference type="ARBA" id="ARBA00022801"/>
    </source>
</evidence>
<dbReference type="PANTHER" id="PTHR43248">
    <property type="entry name" value="2-SUCCINYL-6-HYDROXY-2,4-CYCLOHEXADIENE-1-CARBOXYLATE SYNTHASE"/>
    <property type="match status" value="1"/>
</dbReference>
<dbReference type="GO" id="GO:0016787">
    <property type="term" value="F:hydrolase activity"/>
    <property type="evidence" value="ECO:0007669"/>
    <property type="project" value="UniProtKB-KW"/>
</dbReference>
<sequence length="490" mass="52333">MRRATAVMAVAALAVTACSAAEPQLRWGPCEPYARGSLEKQLYADPSFDCARLTVPLDYARPSGRTVTLGLLRHRATDTAHRVGSLVLDPGGPGGSGMTAAATLVKPAGQLAARFDFVGFDPRGVHASEPRITCRSDAEQDADRASDAESDRSPAGVAKQLAEARAYGASCAKNTGADVLAHIGTREVVRDVDALRSALGEEKLTYLGYSYGTQIGSSYAEAYPDKVRAMILDGVIDPAQDLPQTLVAQTAGFQDAFTQFARWCAKQPSCPLTGDATTAFQRLARPLVISKAPALPGRTLSFEDAVTATNAALYSRDNWPVLLRGLQELTHGQGSTLLDLADNYYERDPDGHYSGAIDAYFAVRCVDYDRVTDRATIDSAHRQMLTNAPFLDGGSPDTSELDVCSTWPVPPTSRTHRLSAPEPSKVLVVSTTHDPATPYRQGAAVAKALRAPLLTFDGTQHAAFLRGNACVDRIAAEYLVTTVARDSRCG</sequence>
<keyword evidence="2 5" id="KW-0732">Signal</keyword>
<dbReference type="PANTHER" id="PTHR43248:SF29">
    <property type="entry name" value="TRIPEPTIDYL AMINOPEPTIDASE"/>
    <property type="match status" value="1"/>
</dbReference>
<organism evidence="7 8">
    <name type="scientific">Amycolatopsis ultiminotia</name>
    <dbReference type="NCBI Taxonomy" id="543629"/>
    <lineage>
        <taxon>Bacteria</taxon>
        <taxon>Bacillati</taxon>
        <taxon>Actinomycetota</taxon>
        <taxon>Actinomycetes</taxon>
        <taxon>Pseudonocardiales</taxon>
        <taxon>Pseudonocardiaceae</taxon>
        <taxon>Amycolatopsis</taxon>
    </lineage>
</organism>
<reference evidence="8" key="1">
    <citation type="journal article" date="2019" name="Int. J. Syst. Evol. Microbiol.">
        <title>The Global Catalogue of Microorganisms (GCM) 10K type strain sequencing project: providing services to taxonomists for standard genome sequencing and annotation.</title>
        <authorList>
            <consortium name="The Broad Institute Genomics Platform"/>
            <consortium name="The Broad Institute Genome Sequencing Center for Infectious Disease"/>
            <person name="Wu L."/>
            <person name="Ma J."/>
        </authorList>
    </citation>
    <scope>NUCLEOTIDE SEQUENCE [LARGE SCALE GENOMIC DNA]</scope>
    <source>
        <strain evidence="8">JCM 16898</strain>
    </source>
</reference>
<feature type="compositionally biased region" description="Basic and acidic residues" evidence="4">
    <location>
        <begin position="128"/>
        <end position="152"/>
    </location>
</feature>
<dbReference type="InterPro" id="IPR000073">
    <property type="entry name" value="AB_hydrolase_1"/>
</dbReference>